<dbReference type="EMBL" id="CP010407">
    <property type="protein sequence ID" value="AJF65318.1"/>
    <property type="molecule type" value="Genomic_DNA"/>
</dbReference>
<sequence>MRKLLVPAGVNLLLGVPGIVPYFLVWYVLANGPLAALGWTTQDPNENDGMLLWLVIVVPVVGIHGLVWGLVNRRLARRTPVPKAVYWTVCAVASLAPFLAIGLF</sequence>
<evidence type="ECO:0000313" key="2">
    <source>
        <dbReference type="EMBL" id="AJF65318.1"/>
    </source>
</evidence>
<keyword evidence="1" id="KW-1133">Transmembrane helix</keyword>
<accession>A0A0B5I6M6</accession>
<organism evidence="2 3">
    <name type="scientific">Streptomyces vietnamensis</name>
    <dbReference type="NCBI Taxonomy" id="362257"/>
    <lineage>
        <taxon>Bacteria</taxon>
        <taxon>Bacillati</taxon>
        <taxon>Actinomycetota</taxon>
        <taxon>Actinomycetes</taxon>
        <taxon>Kitasatosporales</taxon>
        <taxon>Streptomycetaceae</taxon>
        <taxon>Streptomyces</taxon>
    </lineage>
</organism>
<keyword evidence="1" id="KW-0812">Transmembrane</keyword>
<dbReference type="AlphaFoldDB" id="A0A0B5I6M6"/>
<proteinExistence type="predicted"/>
<evidence type="ECO:0000256" key="1">
    <source>
        <dbReference type="SAM" id="Phobius"/>
    </source>
</evidence>
<keyword evidence="3" id="KW-1185">Reference proteome</keyword>
<dbReference type="KEGG" id="svt:SVTN_13745"/>
<dbReference type="HOGENOM" id="CLU_2221826_0_0_11"/>
<gene>
    <name evidence="2" type="ORF">SVTN_13745</name>
</gene>
<dbReference type="STRING" id="362257.SVTN_13745"/>
<name>A0A0B5I6M6_9ACTN</name>
<feature type="transmembrane region" description="Helical" evidence="1">
    <location>
        <begin position="12"/>
        <end position="30"/>
    </location>
</feature>
<evidence type="ECO:0000313" key="3">
    <source>
        <dbReference type="Proteomes" id="UP000031774"/>
    </source>
</evidence>
<feature type="transmembrane region" description="Helical" evidence="1">
    <location>
        <begin position="50"/>
        <end position="72"/>
    </location>
</feature>
<keyword evidence="1" id="KW-0472">Membrane</keyword>
<dbReference type="RefSeq" id="WP_041129353.1">
    <property type="nucleotide sequence ID" value="NZ_CP010407.1"/>
</dbReference>
<feature type="transmembrane region" description="Helical" evidence="1">
    <location>
        <begin position="84"/>
        <end position="103"/>
    </location>
</feature>
<protein>
    <submittedName>
        <fullName evidence="2">Membrane protein</fullName>
    </submittedName>
</protein>
<dbReference type="Proteomes" id="UP000031774">
    <property type="component" value="Chromosome"/>
</dbReference>
<reference evidence="2 3" key="1">
    <citation type="submission" date="2014-12" db="EMBL/GenBank/DDBJ databases">
        <title>Complete genome sequence of Streptomyces vietnamensis strain GIMV4.0001, a genetic manipulable producer of the benzoisochromanequinone antibiotic granaticin.</title>
        <authorList>
            <person name="Deng M.R."/>
            <person name="Guo J."/>
            <person name="Ma L.Y."/>
            <person name="Feng G.D."/>
            <person name="Mo C.Y."/>
            <person name="Zhu H.H."/>
        </authorList>
    </citation>
    <scope>NUCLEOTIDE SEQUENCE [LARGE SCALE GENOMIC DNA]</scope>
    <source>
        <strain evidence="3">GIMV4.0001</strain>
    </source>
</reference>